<feature type="domain" description="FAD dependent oxidoreductase" evidence="1">
    <location>
        <begin position="63"/>
        <end position="452"/>
    </location>
</feature>
<dbReference type="EMBL" id="KN832578">
    <property type="protein sequence ID" value="KII83380.1"/>
    <property type="molecule type" value="Genomic_DNA"/>
</dbReference>
<dbReference type="AlphaFoldDB" id="A0A0C9SW00"/>
<gene>
    <name evidence="2" type="ORF">PLICRDRAFT_47270</name>
</gene>
<name>A0A0C9SW00_PLICR</name>
<dbReference type="OrthoDB" id="429143at2759"/>
<dbReference type="SUPFAM" id="SSF51905">
    <property type="entry name" value="FAD/NAD(P)-binding domain"/>
    <property type="match status" value="1"/>
</dbReference>
<dbReference type="PANTHER" id="PTHR13847:SF260">
    <property type="entry name" value="FAD DEPENDENT OXIDOREDUCTASE DOMAIN-CONTAINING PROTEIN"/>
    <property type="match status" value="1"/>
</dbReference>
<dbReference type="Gene3D" id="3.50.50.60">
    <property type="entry name" value="FAD/NAD(P)-binding domain"/>
    <property type="match status" value="1"/>
</dbReference>
<evidence type="ECO:0000313" key="2">
    <source>
        <dbReference type="EMBL" id="KII83380.1"/>
    </source>
</evidence>
<keyword evidence="3" id="KW-1185">Reference proteome</keyword>
<dbReference type="InterPro" id="IPR036188">
    <property type="entry name" value="FAD/NAD-bd_sf"/>
</dbReference>
<protein>
    <recommendedName>
        <fullName evidence="1">FAD dependent oxidoreductase domain-containing protein</fullName>
    </recommendedName>
</protein>
<dbReference type="HOGENOM" id="CLU_022730_3_1_1"/>
<evidence type="ECO:0000313" key="3">
    <source>
        <dbReference type="Proteomes" id="UP000053263"/>
    </source>
</evidence>
<organism evidence="2 3">
    <name type="scientific">Plicaturopsis crispa FD-325 SS-3</name>
    <dbReference type="NCBI Taxonomy" id="944288"/>
    <lineage>
        <taxon>Eukaryota</taxon>
        <taxon>Fungi</taxon>
        <taxon>Dikarya</taxon>
        <taxon>Basidiomycota</taxon>
        <taxon>Agaricomycotina</taxon>
        <taxon>Agaricomycetes</taxon>
        <taxon>Agaricomycetidae</taxon>
        <taxon>Amylocorticiales</taxon>
        <taxon>Amylocorticiaceae</taxon>
        <taxon>Plicatura</taxon>
        <taxon>Plicaturopsis crispa</taxon>
    </lineage>
</organism>
<proteinExistence type="predicted"/>
<evidence type="ECO:0000259" key="1">
    <source>
        <dbReference type="Pfam" id="PF01266"/>
    </source>
</evidence>
<dbReference type="PANTHER" id="PTHR13847">
    <property type="entry name" value="SARCOSINE DEHYDROGENASE-RELATED"/>
    <property type="match status" value="1"/>
</dbReference>
<dbReference type="GO" id="GO:0005737">
    <property type="term" value="C:cytoplasm"/>
    <property type="evidence" value="ECO:0007669"/>
    <property type="project" value="TreeGrafter"/>
</dbReference>
<dbReference type="Gene3D" id="3.30.9.10">
    <property type="entry name" value="D-Amino Acid Oxidase, subunit A, domain 2"/>
    <property type="match status" value="1"/>
</dbReference>
<dbReference type="InterPro" id="IPR006076">
    <property type="entry name" value="FAD-dep_OxRdtase"/>
</dbReference>
<sequence>MSTPRFPLPVNQLAVQQAVLEDLPSPAPCPLPVPDPTRAFWLSPDANPLATEGSTGPITDDADVVIVGSGLTGVGAAYHLAELLKDRPTKVVILEARDFCSGATGRNGGHLTANPFHEFVERSTRHSTSAAVKAVAIEEYTVSSLLDIIAKHDLAGYVDLVQGGRITLLVSDEEFADAKRDFDAASSAGVDLSQIAWLTADEVAKTFGVPHPAIQTPGNNLWPLKLVTKLYGLAKSRSPNFSLALHTHTPATAITPSTSGPRRWAVHTPRGIVHTTHVLHATNAYASHLLPNLASAITPTRAQVIATREHGDRIGQERMEAWSANQGFEYWFPRPRQEGEESGPLIILGGGREVASPEYEFGVADDSTVNEKVGKALRSVLPGVFGGASSEWKTEQEWTGIMGFTKLGDPFVGPVLDASGNEAPYEGQFIAAGYTGHGMPRAFACAEVVSQLIAQKLTESSEEWKAPDWLPEHYLTWNRIHRVV</sequence>
<dbReference type="Pfam" id="PF01266">
    <property type="entry name" value="DAO"/>
    <property type="match status" value="1"/>
</dbReference>
<accession>A0A0C9SW00</accession>
<dbReference type="Proteomes" id="UP000053263">
    <property type="component" value="Unassembled WGS sequence"/>
</dbReference>
<reference evidence="2 3" key="1">
    <citation type="submission" date="2014-06" db="EMBL/GenBank/DDBJ databases">
        <title>Evolutionary Origins and Diversification of the Mycorrhizal Mutualists.</title>
        <authorList>
            <consortium name="DOE Joint Genome Institute"/>
            <consortium name="Mycorrhizal Genomics Consortium"/>
            <person name="Kohler A."/>
            <person name="Kuo A."/>
            <person name="Nagy L.G."/>
            <person name="Floudas D."/>
            <person name="Copeland A."/>
            <person name="Barry K.W."/>
            <person name="Cichocki N."/>
            <person name="Veneault-Fourrey C."/>
            <person name="LaButti K."/>
            <person name="Lindquist E.A."/>
            <person name="Lipzen A."/>
            <person name="Lundell T."/>
            <person name="Morin E."/>
            <person name="Murat C."/>
            <person name="Riley R."/>
            <person name="Ohm R."/>
            <person name="Sun H."/>
            <person name="Tunlid A."/>
            <person name="Henrissat B."/>
            <person name="Grigoriev I.V."/>
            <person name="Hibbett D.S."/>
            <person name="Martin F."/>
        </authorList>
    </citation>
    <scope>NUCLEOTIDE SEQUENCE [LARGE SCALE GENOMIC DNA]</scope>
    <source>
        <strain evidence="2 3">FD-325 SS-3</strain>
    </source>
</reference>